<dbReference type="AlphaFoldDB" id="A0A3N4Z4S3"/>
<dbReference type="RefSeq" id="WP_123916959.1">
    <property type="nucleotide sequence ID" value="NZ_RKRA01000001.1"/>
</dbReference>
<protein>
    <recommendedName>
        <fullName evidence="3">Phosphoribulokinase/uridine kinase family protein</fullName>
    </recommendedName>
</protein>
<comment type="caution">
    <text evidence="1">The sequence shown here is derived from an EMBL/GenBank/DDBJ whole genome shotgun (WGS) entry which is preliminary data.</text>
</comment>
<organism evidence="1 2">
    <name type="scientific">Georgenia muralis</name>
    <dbReference type="NCBI Taxonomy" id="154117"/>
    <lineage>
        <taxon>Bacteria</taxon>
        <taxon>Bacillati</taxon>
        <taxon>Actinomycetota</taxon>
        <taxon>Actinomycetes</taxon>
        <taxon>Micrococcales</taxon>
        <taxon>Bogoriellaceae</taxon>
        <taxon>Georgenia</taxon>
    </lineage>
</organism>
<accession>A0A3N4Z4S3</accession>
<gene>
    <name evidence="1" type="ORF">EDD32_1903</name>
</gene>
<dbReference type="SUPFAM" id="SSF52540">
    <property type="entry name" value="P-loop containing nucleoside triphosphate hydrolases"/>
    <property type="match status" value="1"/>
</dbReference>
<dbReference type="NCBIfam" id="NF006745">
    <property type="entry name" value="PRK09270.1-4"/>
    <property type="match status" value="1"/>
</dbReference>
<evidence type="ECO:0000313" key="1">
    <source>
        <dbReference type="EMBL" id="RPF27423.1"/>
    </source>
</evidence>
<evidence type="ECO:0008006" key="3">
    <source>
        <dbReference type="Google" id="ProtNLM"/>
    </source>
</evidence>
<proteinExistence type="predicted"/>
<dbReference type="Proteomes" id="UP000280726">
    <property type="component" value="Unassembled WGS sequence"/>
</dbReference>
<keyword evidence="2" id="KW-1185">Reference proteome</keyword>
<evidence type="ECO:0000313" key="2">
    <source>
        <dbReference type="Proteomes" id="UP000280726"/>
    </source>
</evidence>
<name>A0A3N4Z4S3_9MICO</name>
<reference evidence="1 2" key="1">
    <citation type="submission" date="2018-11" db="EMBL/GenBank/DDBJ databases">
        <title>Sequencing the genomes of 1000 actinobacteria strains.</title>
        <authorList>
            <person name="Klenk H.-P."/>
        </authorList>
    </citation>
    <scope>NUCLEOTIDE SEQUENCE [LARGE SCALE GENOMIC DNA]</scope>
    <source>
        <strain evidence="1 2">DSM 14418</strain>
    </source>
</reference>
<sequence length="242" mass="27026">MKIAVNGLEQEIFYDRHGIEDLLAPLLREWIAQTRGAGRHYAFLAAPPGTGKSTTAMLLERAVGGELQCLGIDGFHYPQEVLRARSIRTDDGREVPLASIKGAPETFDVAGLERLLTRSYTEDVRWPSYDRRLHDVVEGSDLVTAHHVLLEGNWLLLDEEPWSGLRRHAERTIFIEAPSDLLQERLVSRKVAGGLSRADAEAFYRRSDGPNVERTLSGSDLDSVDLLLTMDVNGSLHERKTS</sequence>
<dbReference type="EMBL" id="RKRA01000001">
    <property type="protein sequence ID" value="RPF27423.1"/>
    <property type="molecule type" value="Genomic_DNA"/>
</dbReference>
<dbReference type="Gene3D" id="3.40.50.300">
    <property type="entry name" value="P-loop containing nucleotide triphosphate hydrolases"/>
    <property type="match status" value="1"/>
</dbReference>
<dbReference type="InterPro" id="IPR027417">
    <property type="entry name" value="P-loop_NTPase"/>
</dbReference>
<dbReference type="OrthoDB" id="3192509at2"/>